<name>A0ABS9H4R9_9BACL</name>
<protein>
    <submittedName>
        <fullName evidence="1">YwgA family protein</fullName>
    </submittedName>
</protein>
<comment type="caution">
    <text evidence="1">The sequence shown here is derived from an EMBL/GenBank/DDBJ whole genome shotgun (WGS) entry which is preliminary data.</text>
</comment>
<accession>A0ABS9H4R9</accession>
<dbReference type="RefSeq" id="WP_236337560.1">
    <property type="nucleotide sequence ID" value="NZ_JAKIJS010000001.1"/>
</dbReference>
<proteinExistence type="predicted"/>
<dbReference type="Proteomes" id="UP001649381">
    <property type="component" value="Unassembled WGS sequence"/>
</dbReference>
<organism evidence="1 2">
    <name type="scientific">Pseudalkalibacillus berkeleyi</name>
    <dbReference type="NCBI Taxonomy" id="1069813"/>
    <lineage>
        <taxon>Bacteria</taxon>
        <taxon>Bacillati</taxon>
        <taxon>Bacillota</taxon>
        <taxon>Bacilli</taxon>
        <taxon>Bacillales</taxon>
        <taxon>Fictibacillaceae</taxon>
        <taxon>Pseudalkalibacillus</taxon>
    </lineage>
</organism>
<sequence>MLEHHARLIALFNYAREVVGRKKLQKIVYIAKKLEFPFGEKYQFHFYGPYSEELTLRVEELCNLGFIEETKEKVSGYYQYRYVLTEQGEQFLKHFDLDLGPLQSCVTSMNEQPSRILELISTILYFDHMTNEEIVEKVQTVKQKQKYTDEEIQEAFRYIDDLKKQTIMN</sequence>
<evidence type="ECO:0000313" key="2">
    <source>
        <dbReference type="Proteomes" id="UP001649381"/>
    </source>
</evidence>
<keyword evidence="2" id="KW-1185">Reference proteome</keyword>
<gene>
    <name evidence="1" type="ORF">L2716_14570</name>
</gene>
<dbReference type="EMBL" id="JAKIJS010000001">
    <property type="protein sequence ID" value="MCF6138960.1"/>
    <property type="molecule type" value="Genomic_DNA"/>
</dbReference>
<evidence type="ECO:0000313" key="1">
    <source>
        <dbReference type="EMBL" id="MCF6138960.1"/>
    </source>
</evidence>
<reference evidence="1 2" key="1">
    <citation type="submission" date="2022-01" db="EMBL/GenBank/DDBJ databases">
        <title>Alkalihalobacillus sp. EGI L200015, a novel bacterium isolated from a salt lake sediment.</title>
        <authorList>
            <person name="Gao L."/>
            <person name="Fang B.-Z."/>
            <person name="Li W.-J."/>
        </authorList>
    </citation>
    <scope>NUCLEOTIDE SEQUENCE [LARGE SCALE GENOMIC DNA]</scope>
    <source>
        <strain evidence="1 2">KCTC 12718</strain>
    </source>
</reference>